<dbReference type="SUPFAM" id="SSF51294">
    <property type="entry name" value="Hedgehog/intein (Hint) domain"/>
    <property type="match status" value="2"/>
</dbReference>
<dbReference type="Pfam" id="PF05593">
    <property type="entry name" value="RHS_repeat"/>
    <property type="match status" value="1"/>
</dbReference>
<dbReference type="InterPro" id="IPR022385">
    <property type="entry name" value="Rhs_assc_core"/>
</dbReference>
<dbReference type="NCBIfam" id="TIGR03696">
    <property type="entry name" value="Rhs_assc_core"/>
    <property type="match status" value="1"/>
</dbReference>
<dbReference type="EMBL" id="JAGSXH010000022">
    <property type="protein sequence ID" value="MBS2963234.1"/>
    <property type="molecule type" value="Genomic_DNA"/>
</dbReference>
<dbReference type="Proteomes" id="UP000677913">
    <property type="component" value="Unassembled WGS sequence"/>
</dbReference>
<proteinExistence type="predicted"/>
<name>A0A8J8BDX8_9ACTN</name>
<dbReference type="NCBIfam" id="TIGR01643">
    <property type="entry name" value="YD_repeat_2x"/>
    <property type="match status" value="1"/>
</dbReference>
<protein>
    <recommendedName>
        <fullName evidence="2">Teneurin-like YD-shell domain-containing protein</fullName>
    </recommendedName>
</protein>
<reference evidence="3" key="1">
    <citation type="submission" date="2021-04" db="EMBL/GenBank/DDBJ databases">
        <title>Genome based classification of Actinospica acidithermotolerans sp. nov., an actinobacterium isolated from an Indonesian hot spring.</title>
        <authorList>
            <person name="Kusuma A.B."/>
            <person name="Putra K.E."/>
            <person name="Nafisah S."/>
            <person name="Loh J."/>
            <person name="Nouioui I."/>
            <person name="Goodfellow M."/>
        </authorList>
    </citation>
    <scope>NUCLEOTIDE SEQUENCE</scope>
    <source>
        <strain evidence="3">DSM 45618</strain>
    </source>
</reference>
<sequence length="1262" mass="129211">MQTTDRNGGLTQATYDTNGERLALTDPTGAQTQATYDWMGRRSTSTVLDRYPTTTSVSTYNYTASSSDPGGAFLSSTVTQDGATTSYGYDNTGEQTQITDTADNTSKTAYDFLGRPATNTLPDNSSTTLQYDAAGDLLQTQAKDPSGTVLITTSATYDADGNRLSAVDELQHASTFTYNADGELTQEVQPVTAGSSVTISFGYDAAGNRTRYTDGRGNNWIYTYNPWNLQESVIEPTTSTYTTAAQSTVTTAYDADGRPVTQTQPGGVSITAGYDNNGNLTSQSGSGADVATASRTFGYDGDGRITSASTTAVGTSGSAGYQPATSETYTYNDRGELLTASGAAGSSSFSYNADALMTQRNDAAGTTSYGYNGADQLSTVTDATTNTIAQYTYNTLDQVKQIQYGTGGNLRQFGYNTLHQLTGDTLTNAAGTTTLAAINYGYDNNGNLTSKTTTGFAGASSNTYSYDFANRLTSWISGSATTNYAYDASGNRTQVGANVYAYDARDELTGDGVNTYTYTARGTMSSQTSASGVVNYASDAFNQQISVGAQSYGYDASGRVITDTSSGGGTRTLQYSGTGNDVASDGADTYAWDPSGALVGIGAAASGGGTTPGSGTLAYTDQHTDVVGDFTATGTALSGSTAYDPLGNVLTSSNRLGSVGYQSAWTDNATGKANMAARWYNPATGQFMNKDTAQVSPVPNSAQANPFAYVGDDPLTATDPTGHCGGFFGWVCSAASAVNRDIIQPAWHWTDRNIVQPVEHAAEKAYHWVKNGFEDLMRGFATALHALQDAFAYAQRQLAALERKLYSAGRRVYHQAVKRARAVVHVVTTAYHRTISAAHKAISSTVTFVKHHAAAITSIVVGAGVFLGCSALTGGIGAIGCAALAGAASSAVSYSMTCGQSKSGCTALGAVEAIGIGAVGGAVGGALAGPLGGKLVSEALDGVLPDVAGSALVGGFSGGGAGATSGALGYAAGCGSSREGCSWSGLGSASLHGAEQGAATGGIAGAVAPVAGRAISSLRGGCHSFTGNTPVLLADGTTKPIDQIKVGDRITDAVPGEMNNQAHTVSAVIVTATDHDFADVAVTPTRAAQGENARQGRIKSTLSKAAVGLAAALVAVTGTATTASAATRQPATVAVTNASAASADVAAHGGTLTTTFHHPFYDLTQAAFVEAQHLHAGDVLQTPTGTAEVTAVRLYHANTTTYDLTIGALHTYYVLAGSVAALVHNCGNGGEGAAASEPEVTPYSIYRTPHSSDLDPMPGLCR</sequence>
<evidence type="ECO:0000256" key="1">
    <source>
        <dbReference type="ARBA" id="ARBA00022737"/>
    </source>
</evidence>
<dbReference type="InterPro" id="IPR036844">
    <property type="entry name" value="Hint_dom_sf"/>
</dbReference>
<dbReference type="InterPro" id="IPR006530">
    <property type="entry name" value="YD"/>
</dbReference>
<dbReference type="AlphaFoldDB" id="A0A8J8BDX8"/>
<dbReference type="Gene3D" id="2.170.16.10">
    <property type="entry name" value="Hedgehog/Intein (Hint) domain"/>
    <property type="match status" value="2"/>
</dbReference>
<dbReference type="Pfam" id="PF25023">
    <property type="entry name" value="TEN_YD-shell"/>
    <property type="match status" value="2"/>
</dbReference>
<dbReference type="InterPro" id="IPR031325">
    <property type="entry name" value="RHS_repeat"/>
</dbReference>
<accession>A0A8J8BDX8</accession>
<keyword evidence="4" id="KW-1185">Reference proteome</keyword>
<dbReference type="RefSeq" id="WP_211466726.1">
    <property type="nucleotide sequence ID" value="NZ_JAGSXH010000022.1"/>
</dbReference>
<dbReference type="Gene3D" id="2.180.10.10">
    <property type="entry name" value="RHS repeat-associated core"/>
    <property type="match status" value="3"/>
</dbReference>
<dbReference type="PANTHER" id="PTHR32305">
    <property type="match status" value="1"/>
</dbReference>
<dbReference type="InterPro" id="IPR056823">
    <property type="entry name" value="TEN-like_YD-shell"/>
</dbReference>
<evidence type="ECO:0000313" key="3">
    <source>
        <dbReference type="EMBL" id="MBS2963234.1"/>
    </source>
</evidence>
<organism evidence="3 4">
    <name type="scientific">Actinocrinis puniceicyclus</name>
    <dbReference type="NCBI Taxonomy" id="977794"/>
    <lineage>
        <taxon>Bacteria</taxon>
        <taxon>Bacillati</taxon>
        <taxon>Actinomycetota</taxon>
        <taxon>Actinomycetes</taxon>
        <taxon>Catenulisporales</taxon>
        <taxon>Actinospicaceae</taxon>
        <taxon>Actinocrinis</taxon>
    </lineage>
</organism>
<dbReference type="InterPro" id="IPR030934">
    <property type="entry name" value="Intein_C"/>
</dbReference>
<feature type="domain" description="Teneurin-like YD-shell" evidence="2">
    <location>
        <begin position="80"/>
        <end position="241"/>
    </location>
</feature>
<feature type="domain" description="Teneurin-like YD-shell" evidence="2">
    <location>
        <begin position="431"/>
        <end position="575"/>
    </location>
</feature>
<dbReference type="InterPro" id="IPR050708">
    <property type="entry name" value="T6SS_VgrG/RHS"/>
</dbReference>
<dbReference type="PANTHER" id="PTHR32305:SF15">
    <property type="entry name" value="PROTEIN RHSA-RELATED"/>
    <property type="match status" value="1"/>
</dbReference>
<evidence type="ECO:0000259" key="2">
    <source>
        <dbReference type="Pfam" id="PF25023"/>
    </source>
</evidence>
<keyword evidence="1" id="KW-0677">Repeat</keyword>
<evidence type="ECO:0000313" key="4">
    <source>
        <dbReference type="Proteomes" id="UP000677913"/>
    </source>
</evidence>
<gene>
    <name evidence="3" type="ORF">KGA66_09265</name>
</gene>
<dbReference type="PROSITE" id="PS50818">
    <property type="entry name" value="INTEIN_C_TER"/>
    <property type="match status" value="1"/>
</dbReference>
<comment type="caution">
    <text evidence="3">The sequence shown here is derived from an EMBL/GenBank/DDBJ whole genome shotgun (WGS) entry which is preliminary data.</text>
</comment>
<dbReference type="Pfam" id="PF07591">
    <property type="entry name" value="PT-HINT"/>
    <property type="match status" value="1"/>
</dbReference>